<proteinExistence type="predicted"/>
<keyword evidence="2" id="KW-1185">Reference proteome</keyword>
<sequence length="199" mass="22417">QGQLIKTKSALDDNNAALDETTGRLRAEADRAHRLDEELRECRESLDKEKVMRQNADLALRSAAEKGKQEEVSRRELQQALESIASRDTASNAVISTLRNEKATLERRVWELEANLQQVITAATPKRKGRPRSSSLSDVRITALERDLGELQALVTELRGELAKAQEKHKRAEEDLVRVENGKTLLERRTADEIKSLQG</sequence>
<reference evidence="1" key="1">
    <citation type="submission" date="2021-03" db="EMBL/GenBank/DDBJ databases">
        <title>Evolutionary priming and transition to the ectomycorrhizal habit in an iconic lineage of mushroom-forming fungi: is preadaptation a requirement?</title>
        <authorList>
            <consortium name="DOE Joint Genome Institute"/>
            <person name="Looney B.P."/>
            <person name="Miyauchi S."/>
            <person name="Morin E."/>
            <person name="Drula E."/>
            <person name="Courty P.E."/>
            <person name="Chicoki N."/>
            <person name="Fauchery L."/>
            <person name="Kohler A."/>
            <person name="Kuo A."/>
            <person name="LaButti K."/>
            <person name="Pangilinan J."/>
            <person name="Lipzen A."/>
            <person name="Riley R."/>
            <person name="Andreopoulos W."/>
            <person name="He G."/>
            <person name="Johnson J."/>
            <person name="Barry K.W."/>
            <person name="Grigoriev I.V."/>
            <person name="Nagy L."/>
            <person name="Hibbett D."/>
            <person name="Henrissat B."/>
            <person name="Matheny P.B."/>
            <person name="Labbe J."/>
            <person name="Martin A.F."/>
        </authorList>
    </citation>
    <scope>NUCLEOTIDE SEQUENCE</scope>
    <source>
        <strain evidence="1">BPL698</strain>
    </source>
</reference>
<evidence type="ECO:0000313" key="2">
    <source>
        <dbReference type="Proteomes" id="UP001207468"/>
    </source>
</evidence>
<dbReference type="Proteomes" id="UP001207468">
    <property type="component" value="Unassembled WGS sequence"/>
</dbReference>
<feature type="non-terminal residue" evidence="1">
    <location>
        <position position="199"/>
    </location>
</feature>
<comment type="caution">
    <text evidence="1">The sequence shown here is derived from an EMBL/GenBank/DDBJ whole genome shotgun (WGS) entry which is preliminary data.</text>
</comment>
<organism evidence="1 2">
    <name type="scientific">Russula earlei</name>
    <dbReference type="NCBI Taxonomy" id="71964"/>
    <lineage>
        <taxon>Eukaryota</taxon>
        <taxon>Fungi</taxon>
        <taxon>Dikarya</taxon>
        <taxon>Basidiomycota</taxon>
        <taxon>Agaricomycotina</taxon>
        <taxon>Agaricomycetes</taxon>
        <taxon>Russulales</taxon>
        <taxon>Russulaceae</taxon>
        <taxon>Russula</taxon>
    </lineage>
</organism>
<name>A0ACC0U6T9_9AGAM</name>
<dbReference type="EMBL" id="JAGFNK010000163">
    <property type="protein sequence ID" value="KAI9462923.1"/>
    <property type="molecule type" value="Genomic_DNA"/>
</dbReference>
<protein>
    <submittedName>
        <fullName evidence="1">Uncharacterized protein</fullName>
    </submittedName>
</protein>
<feature type="non-terminal residue" evidence="1">
    <location>
        <position position="1"/>
    </location>
</feature>
<evidence type="ECO:0000313" key="1">
    <source>
        <dbReference type="EMBL" id="KAI9462923.1"/>
    </source>
</evidence>
<gene>
    <name evidence="1" type="ORF">F5148DRAFT_966320</name>
</gene>
<accession>A0ACC0U6T9</accession>